<evidence type="ECO:0000256" key="3">
    <source>
        <dbReference type="ARBA" id="ARBA00023125"/>
    </source>
</evidence>
<dbReference type="InterPro" id="IPR014757">
    <property type="entry name" value="Tscrpt_reg_IclR_C"/>
</dbReference>
<sequence length="263" mass="27688">MTMPHAGTPERSVVDRALSVLGAFDRQNRTLTLSDISRRSGLPLATAHRIVNKLHGWGALERSDEGGYSIGLRLWETGTLAPRCSPLAEVAQPHLMELHARTSAGALLVIRDRVEGLCLSFAVNGPHALMSCAESGDRVPLHASATGLVLLAHAAEAVQNEVCAGPLRAYTPTTLTHGPALRQALAKVRREGYAVTHRTPDPECSAVAFPVRTADGTVVAAVGVVAQADTFRPAKLLPLVSATADAVSQHIRFAGRRAAGATA</sequence>
<comment type="caution">
    <text evidence="10">The sequence shown here is derived from an EMBL/GenBank/DDBJ whole genome shotgun (WGS) entry which is preliminary data.</text>
</comment>
<evidence type="ECO:0000256" key="7">
    <source>
        <dbReference type="ARBA" id="ARBA00070406"/>
    </source>
</evidence>
<dbReference type="GO" id="GO:0045892">
    <property type="term" value="P:negative regulation of DNA-templated transcription"/>
    <property type="evidence" value="ECO:0007669"/>
    <property type="project" value="TreeGrafter"/>
</dbReference>
<evidence type="ECO:0000313" key="11">
    <source>
        <dbReference type="Proteomes" id="UP000053923"/>
    </source>
</evidence>
<dbReference type="GO" id="GO:0003700">
    <property type="term" value="F:DNA-binding transcription factor activity"/>
    <property type="evidence" value="ECO:0007669"/>
    <property type="project" value="TreeGrafter"/>
</dbReference>
<evidence type="ECO:0000256" key="6">
    <source>
        <dbReference type="ARBA" id="ARBA00058938"/>
    </source>
</evidence>
<dbReference type="PANTHER" id="PTHR30136">
    <property type="entry name" value="HELIX-TURN-HELIX TRANSCRIPTIONAL REGULATOR, ICLR FAMILY"/>
    <property type="match status" value="1"/>
</dbReference>
<evidence type="ECO:0000259" key="8">
    <source>
        <dbReference type="PROSITE" id="PS51077"/>
    </source>
</evidence>
<name>A0A101JTL5_9ACTN</name>
<evidence type="ECO:0000256" key="5">
    <source>
        <dbReference type="ARBA" id="ARBA00023163"/>
    </source>
</evidence>
<dbReference type="Proteomes" id="UP000053923">
    <property type="component" value="Unassembled WGS sequence"/>
</dbReference>
<dbReference type="PROSITE" id="PS51078">
    <property type="entry name" value="ICLR_ED"/>
    <property type="match status" value="1"/>
</dbReference>
<proteinExistence type="predicted"/>
<dbReference type="InterPro" id="IPR005471">
    <property type="entry name" value="Tscrpt_reg_IclR_N"/>
</dbReference>
<dbReference type="FunFam" id="1.10.10.10:FF:000056">
    <property type="entry name" value="IclR family transcriptional regulator"/>
    <property type="match status" value="1"/>
</dbReference>
<evidence type="ECO:0000313" key="10">
    <source>
        <dbReference type="EMBL" id="KUL32196.1"/>
    </source>
</evidence>
<evidence type="ECO:0000259" key="9">
    <source>
        <dbReference type="PROSITE" id="PS51078"/>
    </source>
</evidence>
<evidence type="ECO:0000256" key="4">
    <source>
        <dbReference type="ARBA" id="ARBA00023159"/>
    </source>
</evidence>
<dbReference type="PROSITE" id="PS51077">
    <property type="entry name" value="HTH_ICLR"/>
    <property type="match status" value="1"/>
</dbReference>
<comment type="function">
    <text evidence="6">May be an activator protein for the gylABX operon.</text>
</comment>
<keyword evidence="2" id="KW-0805">Transcription regulation</keyword>
<dbReference type="PANTHER" id="PTHR30136:SF24">
    <property type="entry name" value="HTH-TYPE TRANSCRIPTIONAL REPRESSOR ALLR"/>
    <property type="match status" value="1"/>
</dbReference>
<dbReference type="GO" id="GO:0003677">
    <property type="term" value="F:DNA binding"/>
    <property type="evidence" value="ECO:0007669"/>
    <property type="project" value="UniProtKB-KW"/>
</dbReference>
<dbReference type="AlphaFoldDB" id="A0A101JTL5"/>
<organism evidence="10 11">
    <name type="scientific">Streptomyces regalis</name>
    <dbReference type="NCBI Taxonomy" id="68262"/>
    <lineage>
        <taxon>Bacteria</taxon>
        <taxon>Bacillati</taxon>
        <taxon>Actinomycetota</taxon>
        <taxon>Actinomycetes</taxon>
        <taxon>Kitasatosporales</taxon>
        <taxon>Streptomycetaceae</taxon>
        <taxon>Streptomyces</taxon>
    </lineage>
</organism>
<gene>
    <name evidence="10" type="ORF">ADL12_23715</name>
</gene>
<feature type="domain" description="IclR-ED" evidence="9">
    <location>
        <begin position="73"/>
        <end position="253"/>
    </location>
</feature>
<dbReference type="OrthoDB" id="60629at2"/>
<keyword evidence="1" id="KW-0319">Glycerol metabolism</keyword>
<dbReference type="GO" id="GO:0006071">
    <property type="term" value="P:glycerol metabolic process"/>
    <property type="evidence" value="ECO:0007669"/>
    <property type="project" value="UniProtKB-KW"/>
</dbReference>
<dbReference type="InterPro" id="IPR029016">
    <property type="entry name" value="GAF-like_dom_sf"/>
</dbReference>
<feature type="domain" description="HTH iclR-type" evidence="8">
    <location>
        <begin position="11"/>
        <end position="72"/>
    </location>
</feature>
<reference evidence="11" key="1">
    <citation type="submission" date="2015-10" db="EMBL/GenBank/DDBJ databases">
        <authorList>
            <person name="Ju K.-S."/>
            <person name="Doroghazi J.R."/>
            <person name="Metcalf W.W."/>
        </authorList>
    </citation>
    <scope>NUCLEOTIDE SEQUENCE [LARGE SCALE GENOMIC DNA]</scope>
    <source>
        <strain evidence="11">NRRL 3151</strain>
    </source>
</reference>
<accession>A0A101JTL5</accession>
<dbReference type="InterPro" id="IPR050707">
    <property type="entry name" value="HTH_MetabolicPath_Reg"/>
</dbReference>
<dbReference type="InterPro" id="IPR036388">
    <property type="entry name" value="WH-like_DNA-bd_sf"/>
</dbReference>
<dbReference type="SUPFAM" id="SSF46785">
    <property type="entry name" value="Winged helix' DNA-binding domain"/>
    <property type="match status" value="1"/>
</dbReference>
<dbReference type="SUPFAM" id="SSF55781">
    <property type="entry name" value="GAF domain-like"/>
    <property type="match status" value="1"/>
</dbReference>
<keyword evidence="11" id="KW-1185">Reference proteome</keyword>
<dbReference type="Gene3D" id="1.10.10.10">
    <property type="entry name" value="Winged helix-like DNA-binding domain superfamily/Winged helix DNA-binding domain"/>
    <property type="match status" value="1"/>
</dbReference>
<dbReference type="Pfam" id="PF09339">
    <property type="entry name" value="HTH_IclR"/>
    <property type="match status" value="1"/>
</dbReference>
<evidence type="ECO:0000256" key="2">
    <source>
        <dbReference type="ARBA" id="ARBA00023015"/>
    </source>
</evidence>
<evidence type="ECO:0000256" key="1">
    <source>
        <dbReference type="ARBA" id="ARBA00022798"/>
    </source>
</evidence>
<dbReference type="RefSeq" id="WP_062704874.1">
    <property type="nucleotide sequence ID" value="NZ_LLZG01000231.1"/>
</dbReference>
<protein>
    <recommendedName>
        <fullName evidence="7">Glycerol operon regulatory protein</fullName>
    </recommendedName>
</protein>
<keyword evidence="5" id="KW-0804">Transcription</keyword>
<dbReference type="SMART" id="SM00346">
    <property type="entry name" value="HTH_ICLR"/>
    <property type="match status" value="1"/>
</dbReference>
<dbReference type="Pfam" id="PF01614">
    <property type="entry name" value="IclR_C"/>
    <property type="match status" value="1"/>
</dbReference>
<dbReference type="InterPro" id="IPR036390">
    <property type="entry name" value="WH_DNA-bd_sf"/>
</dbReference>
<dbReference type="EMBL" id="LLZG01000231">
    <property type="protein sequence ID" value="KUL32196.1"/>
    <property type="molecule type" value="Genomic_DNA"/>
</dbReference>
<keyword evidence="4" id="KW-0010">Activator</keyword>
<keyword evidence="3" id="KW-0238">DNA-binding</keyword>
<dbReference type="Gene3D" id="3.30.450.40">
    <property type="match status" value="1"/>
</dbReference>